<evidence type="ECO:0000259" key="2">
    <source>
        <dbReference type="PROSITE" id="PS51144"/>
    </source>
</evidence>
<dbReference type="EMBL" id="PKPP01014769">
    <property type="protein sequence ID" value="PWA39298.1"/>
    <property type="molecule type" value="Genomic_DNA"/>
</dbReference>
<accession>A0A2U1KRB9</accession>
<evidence type="ECO:0000256" key="1">
    <source>
        <dbReference type="SAM" id="SignalP"/>
    </source>
</evidence>
<dbReference type="AlphaFoldDB" id="A0A2U1KRB9"/>
<comment type="caution">
    <text evidence="3">The sequence shown here is derived from an EMBL/GenBank/DDBJ whole genome shotgun (WGS) entry which is preliminary data.</text>
</comment>
<dbReference type="InterPro" id="IPR036398">
    <property type="entry name" value="CA_dom_sf"/>
</dbReference>
<evidence type="ECO:0000313" key="4">
    <source>
        <dbReference type="Proteomes" id="UP000245207"/>
    </source>
</evidence>
<dbReference type="CDD" id="cd03124">
    <property type="entry name" value="alpha_CA_prokaryotic_like"/>
    <property type="match status" value="1"/>
</dbReference>
<dbReference type="GO" id="GO:0006730">
    <property type="term" value="P:one-carbon metabolic process"/>
    <property type="evidence" value="ECO:0007669"/>
    <property type="project" value="TreeGrafter"/>
</dbReference>
<sequence length="254" mass="28630">MNNKSLFSSIFIALLITFCVPLALSQEVDDEQEFSYDVNSPNGPNNWGGLCNIGGMQSPIDIADERVETTSKLGRLERDYKPSNATVINRGYDIMLRWIGGGGHIRINGTEYQLNQVHWHTPNEHSINGQRFNLELLLVHQSADEKIAVVGILYEIGSPDSFLLMIEPYLRAVAPTKGVETSVGIIDPRQIEFGSIEYYRYIGSLTTPPCSENVTWTIVKEEAGANARPIQAFNDRFLKLYRPDVVETHYYMDI</sequence>
<dbReference type="Pfam" id="PF00194">
    <property type="entry name" value="Carb_anhydrase"/>
    <property type="match status" value="1"/>
</dbReference>
<dbReference type="GO" id="GO:0008270">
    <property type="term" value="F:zinc ion binding"/>
    <property type="evidence" value="ECO:0007669"/>
    <property type="project" value="InterPro"/>
</dbReference>
<dbReference type="OrthoDB" id="429145at2759"/>
<feature type="domain" description="Alpha-carbonic anhydrase" evidence="2">
    <location>
        <begin position="32"/>
        <end position="254"/>
    </location>
</feature>
<dbReference type="InterPro" id="IPR001148">
    <property type="entry name" value="CA_dom"/>
</dbReference>
<keyword evidence="4" id="KW-1185">Reference proteome</keyword>
<gene>
    <name evidence="3" type="ORF">CTI12_AA572630</name>
</gene>
<organism evidence="3 4">
    <name type="scientific">Artemisia annua</name>
    <name type="common">Sweet wormwood</name>
    <dbReference type="NCBI Taxonomy" id="35608"/>
    <lineage>
        <taxon>Eukaryota</taxon>
        <taxon>Viridiplantae</taxon>
        <taxon>Streptophyta</taxon>
        <taxon>Embryophyta</taxon>
        <taxon>Tracheophyta</taxon>
        <taxon>Spermatophyta</taxon>
        <taxon>Magnoliopsida</taxon>
        <taxon>eudicotyledons</taxon>
        <taxon>Gunneridae</taxon>
        <taxon>Pentapetalae</taxon>
        <taxon>asterids</taxon>
        <taxon>campanulids</taxon>
        <taxon>Asterales</taxon>
        <taxon>Asteraceae</taxon>
        <taxon>Asteroideae</taxon>
        <taxon>Anthemideae</taxon>
        <taxon>Artemisiinae</taxon>
        <taxon>Artemisia</taxon>
    </lineage>
</organism>
<evidence type="ECO:0000313" key="3">
    <source>
        <dbReference type="EMBL" id="PWA39298.1"/>
    </source>
</evidence>
<dbReference type="Gene3D" id="3.10.200.10">
    <property type="entry name" value="Alpha carbonic anhydrase"/>
    <property type="match status" value="1"/>
</dbReference>
<reference evidence="3 4" key="1">
    <citation type="journal article" date="2018" name="Mol. Plant">
        <title>The genome of Artemisia annua provides insight into the evolution of Asteraceae family and artemisinin biosynthesis.</title>
        <authorList>
            <person name="Shen Q."/>
            <person name="Zhang L."/>
            <person name="Liao Z."/>
            <person name="Wang S."/>
            <person name="Yan T."/>
            <person name="Shi P."/>
            <person name="Liu M."/>
            <person name="Fu X."/>
            <person name="Pan Q."/>
            <person name="Wang Y."/>
            <person name="Lv Z."/>
            <person name="Lu X."/>
            <person name="Zhang F."/>
            <person name="Jiang W."/>
            <person name="Ma Y."/>
            <person name="Chen M."/>
            <person name="Hao X."/>
            <person name="Li L."/>
            <person name="Tang Y."/>
            <person name="Lv G."/>
            <person name="Zhou Y."/>
            <person name="Sun X."/>
            <person name="Brodelius P.E."/>
            <person name="Rose J.K.C."/>
            <person name="Tang K."/>
        </authorList>
    </citation>
    <scope>NUCLEOTIDE SEQUENCE [LARGE SCALE GENOMIC DNA]</scope>
    <source>
        <strain evidence="4">cv. Huhao1</strain>
        <tissue evidence="3">Leaf</tissue>
    </source>
</reference>
<dbReference type="PROSITE" id="PS51144">
    <property type="entry name" value="ALPHA_CA_2"/>
    <property type="match status" value="1"/>
</dbReference>
<name>A0A2U1KRB9_ARTAN</name>
<dbReference type="Proteomes" id="UP000245207">
    <property type="component" value="Unassembled WGS sequence"/>
</dbReference>
<dbReference type="InterPro" id="IPR041891">
    <property type="entry name" value="Alpha_CA_prokaryot-like"/>
</dbReference>
<dbReference type="InterPro" id="IPR023561">
    <property type="entry name" value="Carbonic_anhydrase_a-class"/>
</dbReference>
<keyword evidence="1" id="KW-0732">Signal</keyword>
<dbReference type="SMART" id="SM01057">
    <property type="entry name" value="Carb_anhydrase"/>
    <property type="match status" value="1"/>
</dbReference>
<dbReference type="SUPFAM" id="SSF51069">
    <property type="entry name" value="Carbonic anhydrase"/>
    <property type="match status" value="1"/>
</dbReference>
<feature type="chain" id="PRO_5015675175" evidence="1">
    <location>
        <begin position="26"/>
        <end position="254"/>
    </location>
</feature>
<dbReference type="PANTHER" id="PTHR18952">
    <property type="entry name" value="CARBONIC ANHYDRASE"/>
    <property type="match status" value="1"/>
</dbReference>
<dbReference type="PANTHER" id="PTHR18952:SF208">
    <property type="entry name" value="CARBONIC ANHYDRASE XA-RELATED"/>
    <property type="match status" value="1"/>
</dbReference>
<feature type="signal peptide" evidence="1">
    <location>
        <begin position="1"/>
        <end position="25"/>
    </location>
</feature>
<protein>
    <submittedName>
        <fullName evidence="3">Alpha carbonic anhydrase 7</fullName>
    </submittedName>
</protein>
<dbReference type="STRING" id="35608.A0A2U1KRB9"/>
<proteinExistence type="predicted"/>
<dbReference type="GO" id="GO:0004089">
    <property type="term" value="F:carbonate dehydratase activity"/>
    <property type="evidence" value="ECO:0007669"/>
    <property type="project" value="InterPro"/>
</dbReference>